<dbReference type="InterPro" id="IPR017582">
    <property type="entry name" value="SelU"/>
</dbReference>
<evidence type="ECO:0000256" key="1">
    <source>
        <dbReference type="ARBA" id="ARBA00023266"/>
    </source>
</evidence>
<evidence type="ECO:0000313" key="4">
    <source>
        <dbReference type="Proteomes" id="UP001597216"/>
    </source>
</evidence>
<keyword evidence="4" id="KW-1185">Reference proteome</keyword>
<dbReference type="GO" id="GO:0016740">
    <property type="term" value="F:transferase activity"/>
    <property type="evidence" value="ECO:0007669"/>
    <property type="project" value="UniProtKB-KW"/>
</dbReference>
<keyword evidence="3" id="KW-0808">Transferase</keyword>
<sequence length="351" mass="38832">MAIQYTEAVDAQSLSKYDAILDVRSPGEFDEDHIPGAENLPVLDNAERAEVGTIYVQESRFLARRIGAAHVARNIARHLETALTDRPASFRPLIYCWRGGQRSNAMATILSQVGWPVTLLTGGYKTYRRRVTARLYDESQDLNLILLDGHTGVAKTEILHRLAARGVQTLDLEGLAAHRGSLFGAIAGRPQPSQKLFESRLLQALDRLDPSRPIVVEAESSKIGDRMTPPLLWRAMQAAPRIEISAGREARASYLVSAYRDVIENPAEMEAAFARLPTYPGRKRLEDWRALAAEGAFEDLAVALMESHYDPAYDRSSRKDERPRLGALALPDLSPGSQDAAVLEIRRLAGV</sequence>
<comment type="caution">
    <text evidence="3">The sequence shown here is derived from an EMBL/GenBank/DDBJ whole genome shotgun (WGS) entry which is preliminary data.</text>
</comment>
<dbReference type="NCBIfam" id="TIGR03167">
    <property type="entry name" value="tRNA_sel_U_synt"/>
    <property type="match status" value="1"/>
</dbReference>
<dbReference type="InterPro" id="IPR001307">
    <property type="entry name" value="Thiosulphate_STrfase_CS"/>
</dbReference>
<keyword evidence="1" id="KW-0711">Selenium</keyword>
<dbReference type="EC" id="2.5.1.-" evidence="3"/>
<gene>
    <name evidence="3" type="primary">mnmH</name>
    <name evidence="3" type="ORF">ACFQ27_01600</name>
</gene>
<dbReference type="Pfam" id="PF00581">
    <property type="entry name" value="Rhodanese"/>
    <property type="match status" value="1"/>
</dbReference>
<organism evidence="3 4">
    <name type="scientific">Phenylobacterium conjunctum</name>
    <dbReference type="NCBI Taxonomy" id="1298959"/>
    <lineage>
        <taxon>Bacteria</taxon>
        <taxon>Pseudomonadati</taxon>
        <taxon>Pseudomonadota</taxon>
        <taxon>Alphaproteobacteria</taxon>
        <taxon>Caulobacterales</taxon>
        <taxon>Caulobacteraceae</taxon>
        <taxon>Phenylobacterium</taxon>
    </lineage>
</organism>
<dbReference type="RefSeq" id="WP_377352129.1">
    <property type="nucleotide sequence ID" value="NZ_JBHTLQ010000003.1"/>
</dbReference>
<dbReference type="InterPro" id="IPR001763">
    <property type="entry name" value="Rhodanese-like_dom"/>
</dbReference>
<evidence type="ECO:0000313" key="3">
    <source>
        <dbReference type="EMBL" id="MFD1189261.1"/>
    </source>
</evidence>
<dbReference type="PROSITE" id="PS00380">
    <property type="entry name" value="RHODANESE_1"/>
    <property type="match status" value="1"/>
</dbReference>
<accession>A0ABW3SXG7</accession>
<name>A0ABW3SXG7_9CAUL</name>
<dbReference type="Gene3D" id="3.40.250.10">
    <property type="entry name" value="Rhodanese-like domain"/>
    <property type="match status" value="1"/>
</dbReference>
<dbReference type="PANTHER" id="PTHR30401">
    <property type="entry name" value="TRNA 2-SELENOURIDINE SYNTHASE"/>
    <property type="match status" value="1"/>
</dbReference>
<dbReference type="InterPro" id="IPR058840">
    <property type="entry name" value="AAA_SelU"/>
</dbReference>
<dbReference type="NCBIfam" id="NF008750">
    <property type="entry name" value="PRK11784.1-2"/>
    <property type="match status" value="1"/>
</dbReference>
<protein>
    <submittedName>
        <fullName evidence="3">tRNA 2-selenouridine(34) synthase MnmH</fullName>
        <ecNumber evidence="3">2.5.1.-</ecNumber>
    </submittedName>
</protein>
<feature type="domain" description="Rhodanese" evidence="2">
    <location>
        <begin position="20"/>
        <end position="136"/>
    </location>
</feature>
<evidence type="ECO:0000259" key="2">
    <source>
        <dbReference type="PROSITE" id="PS50206"/>
    </source>
</evidence>
<proteinExistence type="predicted"/>
<dbReference type="InterPro" id="IPR036873">
    <property type="entry name" value="Rhodanese-like_dom_sf"/>
</dbReference>
<dbReference type="NCBIfam" id="NF008752">
    <property type="entry name" value="PRK11784.1-4"/>
    <property type="match status" value="1"/>
</dbReference>
<dbReference type="PROSITE" id="PS50206">
    <property type="entry name" value="RHODANESE_3"/>
    <property type="match status" value="1"/>
</dbReference>
<dbReference type="EMBL" id="JBHTLQ010000003">
    <property type="protein sequence ID" value="MFD1189261.1"/>
    <property type="molecule type" value="Genomic_DNA"/>
</dbReference>
<dbReference type="SMART" id="SM00450">
    <property type="entry name" value="RHOD"/>
    <property type="match status" value="1"/>
</dbReference>
<dbReference type="Pfam" id="PF26341">
    <property type="entry name" value="AAA_SelU"/>
    <property type="match status" value="1"/>
</dbReference>
<dbReference type="SUPFAM" id="SSF52821">
    <property type="entry name" value="Rhodanese/Cell cycle control phosphatase"/>
    <property type="match status" value="1"/>
</dbReference>
<dbReference type="Proteomes" id="UP001597216">
    <property type="component" value="Unassembled WGS sequence"/>
</dbReference>
<dbReference type="PANTHER" id="PTHR30401:SF0">
    <property type="entry name" value="TRNA 2-SELENOURIDINE SYNTHASE"/>
    <property type="match status" value="1"/>
</dbReference>
<reference evidence="4" key="1">
    <citation type="journal article" date="2019" name="Int. J. Syst. Evol. Microbiol.">
        <title>The Global Catalogue of Microorganisms (GCM) 10K type strain sequencing project: providing services to taxonomists for standard genome sequencing and annotation.</title>
        <authorList>
            <consortium name="The Broad Institute Genomics Platform"/>
            <consortium name="The Broad Institute Genome Sequencing Center for Infectious Disease"/>
            <person name="Wu L."/>
            <person name="Ma J."/>
        </authorList>
    </citation>
    <scope>NUCLEOTIDE SEQUENCE [LARGE SCALE GENOMIC DNA]</scope>
    <source>
        <strain evidence="4">CCUG 55074</strain>
    </source>
</reference>